<gene>
    <name evidence="3" type="primary">LOC105267925</name>
</gene>
<keyword evidence="2" id="KW-1185">Reference proteome</keyword>
<accession>A0A9R1TAA6</accession>
<evidence type="ECO:0000313" key="3">
    <source>
        <dbReference type="RefSeq" id="XP_011305403.1"/>
    </source>
</evidence>
<evidence type="ECO:0000256" key="1">
    <source>
        <dbReference type="SAM" id="Coils"/>
    </source>
</evidence>
<name>A0A9R1TAA6_9HYME</name>
<reference evidence="3" key="1">
    <citation type="submission" date="2025-08" db="UniProtKB">
        <authorList>
            <consortium name="RefSeq"/>
        </authorList>
    </citation>
    <scope>IDENTIFICATION</scope>
    <source>
        <strain evidence="3">USDA-PBARC FA_bdor</strain>
        <tissue evidence="3">Whole organism</tissue>
    </source>
</reference>
<sequence length="418" mass="49509">MFFVNLEFHFSVNLISRFQIQVIMELSQAVEEEKIYPTYLQKELYEIQIKDITNRIERLDDRNYDVLDICEDIKKDIEFTDIKTSDEITGINRELYAELSKIDNRKSEIRSVEQQRIDDQEKHERKVDEFNEKYRVTFRALVSKIKTLNAKVNALEDYKNKRENLREKLKSRDELYLKTEEEVTQKLQKIKIQYKIDRAALLDDLQNQIFQRGIAYEAENSAKTGPLTRGLFNNNIFMRNEISAMYQEINHGRELCGEKNETKSFNEARARANHLELRQALETLRFQKILSEHLNKKCKKPPTDKTNSILKDEQPDNDIFIEHQRSQVVISEQNLSKIQTLLHQKKVKLFFAKNQQKQTTRKINSITEILFDLKYAIACALDLPVIHELGINILSQNFARMSKNEFSSYLLSRMEQNK</sequence>
<dbReference type="GeneID" id="105267925"/>
<dbReference type="OrthoDB" id="166611at2759"/>
<organism evidence="2 3">
    <name type="scientific">Fopius arisanus</name>
    <dbReference type="NCBI Taxonomy" id="64838"/>
    <lineage>
        <taxon>Eukaryota</taxon>
        <taxon>Metazoa</taxon>
        <taxon>Ecdysozoa</taxon>
        <taxon>Arthropoda</taxon>
        <taxon>Hexapoda</taxon>
        <taxon>Insecta</taxon>
        <taxon>Pterygota</taxon>
        <taxon>Neoptera</taxon>
        <taxon>Endopterygota</taxon>
        <taxon>Hymenoptera</taxon>
        <taxon>Apocrita</taxon>
        <taxon>Ichneumonoidea</taxon>
        <taxon>Braconidae</taxon>
        <taxon>Opiinae</taxon>
        <taxon>Fopius</taxon>
    </lineage>
</organism>
<dbReference type="Proteomes" id="UP000694866">
    <property type="component" value="Unplaced"/>
</dbReference>
<dbReference type="AlphaFoldDB" id="A0A9R1TAA6"/>
<proteinExistence type="predicted"/>
<dbReference type="RefSeq" id="XP_011305403.1">
    <property type="nucleotide sequence ID" value="XM_011307101.1"/>
</dbReference>
<keyword evidence="1" id="KW-0175">Coiled coil</keyword>
<evidence type="ECO:0000313" key="2">
    <source>
        <dbReference type="Proteomes" id="UP000694866"/>
    </source>
</evidence>
<protein>
    <submittedName>
        <fullName evidence="3">Uncharacterized protein isoform X1</fullName>
    </submittedName>
</protein>
<feature type="coiled-coil region" evidence="1">
    <location>
        <begin position="148"/>
        <end position="182"/>
    </location>
</feature>
<dbReference type="KEGG" id="fas:105267925"/>